<evidence type="ECO:0000313" key="2">
    <source>
        <dbReference type="EMBL" id="CCG99642.1"/>
    </source>
</evidence>
<dbReference type="PATRIC" id="fig|1166018.3.peg.3369"/>
<feature type="transmembrane region" description="Helical" evidence="1">
    <location>
        <begin position="184"/>
        <end position="210"/>
    </location>
</feature>
<feature type="transmembrane region" description="Helical" evidence="1">
    <location>
        <begin position="6"/>
        <end position="23"/>
    </location>
</feature>
<feature type="transmembrane region" description="Helical" evidence="1">
    <location>
        <begin position="55"/>
        <end position="74"/>
    </location>
</feature>
<evidence type="ECO:0000313" key="3">
    <source>
        <dbReference type="Proteomes" id="UP000011058"/>
    </source>
</evidence>
<feature type="transmembrane region" description="Helical" evidence="1">
    <location>
        <begin position="30"/>
        <end position="49"/>
    </location>
</feature>
<organism evidence="2 3">
    <name type="scientific">Fibrella aestuarina BUZ 2</name>
    <dbReference type="NCBI Taxonomy" id="1166018"/>
    <lineage>
        <taxon>Bacteria</taxon>
        <taxon>Pseudomonadati</taxon>
        <taxon>Bacteroidota</taxon>
        <taxon>Cytophagia</taxon>
        <taxon>Cytophagales</taxon>
        <taxon>Spirosomataceae</taxon>
        <taxon>Fibrella</taxon>
    </lineage>
</organism>
<dbReference type="OrthoDB" id="675847at2"/>
<proteinExistence type="predicted"/>
<sequence>MVWLSVLFVAITLLAFGFIWLATRRDRRIGWLYTGWIVIVSLLAYTGFFQVTTAFPPRLIFVLIPAAALVTYLYRTLYARNVPTAWLLAIHGLRLPVELGLHGLYEQKQVPVFMTFESWNFDILSGLSALGLLAYTLLTKRELPPTLVRVWNWLGLLLLAIIVLTAILSAPSPIQQLAFDQPNVAILSFPFTLLPAVIVPTVLLAHLLALKRLRALK</sequence>
<evidence type="ECO:0000256" key="1">
    <source>
        <dbReference type="SAM" id="Phobius"/>
    </source>
</evidence>
<dbReference type="Proteomes" id="UP000011058">
    <property type="component" value="Chromosome"/>
</dbReference>
<name>I0K689_9BACT</name>
<dbReference type="AlphaFoldDB" id="I0K689"/>
<gene>
    <name evidence="2" type="ORF">FAES_1632</name>
</gene>
<accession>I0K689</accession>
<reference evidence="2 3" key="1">
    <citation type="journal article" date="2012" name="J. Bacteriol.">
        <title>Genome Sequence of Fibrella aestuarina BUZ 2T, a Filamentous Marine Bacterium.</title>
        <authorList>
            <person name="Filippini M."/>
            <person name="Qi W."/>
            <person name="Blom J."/>
            <person name="Goesmann A."/>
            <person name="Smits T.H."/>
            <person name="Bagheri H.C."/>
        </authorList>
    </citation>
    <scope>NUCLEOTIDE SEQUENCE [LARGE SCALE GENOMIC DNA]</scope>
    <source>
        <strain evidence="3">BUZ 2T</strain>
    </source>
</reference>
<keyword evidence="1" id="KW-0812">Transmembrane</keyword>
<dbReference type="EMBL" id="HE796683">
    <property type="protein sequence ID" value="CCG99642.1"/>
    <property type="molecule type" value="Genomic_DNA"/>
</dbReference>
<keyword evidence="1" id="KW-0472">Membrane</keyword>
<protein>
    <submittedName>
        <fullName evidence="2">Uncharacterized protein</fullName>
    </submittedName>
</protein>
<dbReference type="HOGENOM" id="CLU_084444_0_0_10"/>
<dbReference type="STRING" id="1166018.FAES_1632"/>
<dbReference type="RefSeq" id="WP_015330741.1">
    <property type="nucleotide sequence ID" value="NC_020054.1"/>
</dbReference>
<keyword evidence="1" id="KW-1133">Transmembrane helix</keyword>
<dbReference type="KEGG" id="fae:FAES_1632"/>
<dbReference type="eggNOG" id="ENOG5030C5C">
    <property type="taxonomic scope" value="Bacteria"/>
</dbReference>
<feature type="transmembrane region" description="Helical" evidence="1">
    <location>
        <begin position="150"/>
        <end position="172"/>
    </location>
</feature>
<keyword evidence="3" id="KW-1185">Reference proteome</keyword>